<dbReference type="EMBL" id="AQFT01000001">
    <property type="protein sequence ID" value="EMZ39696.1"/>
    <property type="molecule type" value="Genomic_DNA"/>
</dbReference>
<feature type="transmembrane region" description="Helical" evidence="1">
    <location>
        <begin position="12"/>
        <end position="31"/>
    </location>
</feature>
<evidence type="ECO:0000313" key="2">
    <source>
        <dbReference type="EMBL" id="EMZ39696.1"/>
    </source>
</evidence>
<dbReference type="HOGENOM" id="CLU_1330274_0_0_9"/>
<feature type="transmembrane region" description="Helical" evidence="1">
    <location>
        <begin position="71"/>
        <end position="89"/>
    </location>
</feature>
<evidence type="ECO:0000256" key="1">
    <source>
        <dbReference type="SAM" id="Phobius"/>
    </source>
</evidence>
<dbReference type="OrthoDB" id="8129939at2"/>
<organism evidence="2 3">
    <name type="scientific">Eubacterium plexicaudatum ASF492</name>
    <dbReference type="NCBI Taxonomy" id="1235802"/>
    <lineage>
        <taxon>Bacteria</taxon>
        <taxon>Bacillati</taxon>
        <taxon>Bacillota</taxon>
        <taxon>Clostridia</taxon>
        <taxon>Eubacteriales</taxon>
        <taxon>Eubacteriaceae</taxon>
        <taxon>Eubacterium</taxon>
    </lineage>
</organism>
<keyword evidence="1" id="KW-0472">Membrane</keyword>
<keyword evidence="1" id="KW-1133">Transmembrane helix</keyword>
<keyword evidence="3" id="KW-1185">Reference proteome</keyword>
<dbReference type="STRING" id="1235802.C823_00029"/>
<comment type="caution">
    <text evidence="2">The sequence shown here is derived from an EMBL/GenBank/DDBJ whole genome shotgun (WGS) entry which is preliminary data.</text>
</comment>
<feature type="transmembrane region" description="Helical" evidence="1">
    <location>
        <begin position="126"/>
        <end position="141"/>
    </location>
</feature>
<dbReference type="Proteomes" id="UP000012589">
    <property type="component" value="Unassembled WGS sequence"/>
</dbReference>
<feature type="transmembrane region" description="Helical" evidence="1">
    <location>
        <begin position="170"/>
        <end position="193"/>
    </location>
</feature>
<gene>
    <name evidence="2" type="ORF">C823_00029</name>
</gene>
<protein>
    <recommendedName>
        <fullName evidence="4">Glycosyltransferase RgtA/B/C/D-like domain-containing protein</fullName>
    </recommendedName>
</protein>
<evidence type="ECO:0008006" key="4">
    <source>
        <dbReference type="Google" id="ProtNLM"/>
    </source>
</evidence>
<dbReference type="AlphaFoldDB" id="N2BHL6"/>
<sequence>MKQKVFSTGMKISAVILAYVYIWHSMMGFRWPSLYVMSNHIVTSKFGFIPRTFVSSIAEIFVGEYIYKRKFLYILILTVCFVFILYILYNIVVEVAVKEKTLYFFVFLTLALSPYAKYYIHEAGYFEQYGYVFGIILIAFVRKKDWKTTCLLSSVFSFISVMISETNLFLIVPFMFSIVLLEIIGGGMIRSFIENLPDCLHLIYQP</sequence>
<name>N2BHL6_9FIRM</name>
<dbReference type="PATRIC" id="fig|1235802.3.peg.29"/>
<evidence type="ECO:0000313" key="3">
    <source>
        <dbReference type="Proteomes" id="UP000012589"/>
    </source>
</evidence>
<accession>N2BHL6</accession>
<proteinExistence type="predicted"/>
<keyword evidence="1" id="KW-0812">Transmembrane</keyword>
<dbReference type="eggNOG" id="ENOG5034AM5">
    <property type="taxonomic scope" value="Bacteria"/>
</dbReference>
<feature type="transmembrane region" description="Helical" evidence="1">
    <location>
        <begin position="101"/>
        <end position="120"/>
    </location>
</feature>
<reference evidence="2 3" key="1">
    <citation type="journal article" date="2014" name="Genome Announc.">
        <title>Draft genome sequences of the altered schaedler flora, a defined bacterial community from gnotobiotic mice.</title>
        <authorList>
            <person name="Wannemuehler M.J."/>
            <person name="Overstreet A.M."/>
            <person name="Ward D.V."/>
            <person name="Phillips G.J."/>
        </authorList>
    </citation>
    <scope>NUCLEOTIDE SEQUENCE [LARGE SCALE GENOMIC DNA]</scope>
    <source>
        <strain evidence="2 3">ASF492</strain>
    </source>
</reference>